<keyword evidence="3" id="KW-1185">Reference proteome</keyword>
<organism evidence="2 3">
    <name type="scientific">Panicum virgatum</name>
    <name type="common">Blackwell switchgrass</name>
    <dbReference type="NCBI Taxonomy" id="38727"/>
    <lineage>
        <taxon>Eukaryota</taxon>
        <taxon>Viridiplantae</taxon>
        <taxon>Streptophyta</taxon>
        <taxon>Embryophyta</taxon>
        <taxon>Tracheophyta</taxon>
        <taxon>Spermatophyta</taxon>
        <taxon>Magnoliopsida</taxon>
        <taxon>Liliopsida</taxon>
        <taxon>Poales</taxon>
        <taxon>Poaceae</taxon>
        <taxon>PACMAD clade</taxon>
        <taxon>Panicoideae</taxon>
        <taxon>Panicodae</taxon>
        <taxon>Paniceae</taxon>
        <taxon>Panicinae</taxon>
        <taxon>Panicum</taxon>
        <taxon>Panicum sect. Hiantes</taxon>
    </lineage>
</organism>
<dbReference type="AlphaFoldDB" id="A0A8T0RHT2"/>
<feature type="region of interest" description="Disordered" evidence="1">
    <location>
        <begin position="135"/>
        <end position="205"/>
    </location>
</feature>
<evidence type="ECO:0000313" key="3">
    <source>
        <dbReference type="Proteomes" id="UP000823388"/>
    </source>
</evidence>
<evidence type="ECO:0000256" key="1">
    <source>
        <dbReference type="SAM" id="MobiDB-lite"/>
    </source>
</evidence>
<feature type="compositionally biased region" description="Low complexity" evidence="1">
    <location>
        <begin position="170"/>
        <end position="186"/>
    </location>
</feature>
<dbReference type="Proteomes" id="UP000823388">
    <property type="component" value="Chromosome 6K"/>
</dbReference>
<feature type="compositionally biased region" description="Pro residues" evidence="1">
    <location>
        <begin position="56"/>
        <end position="65"/>
    </location>
</feature>
<name>A0A8T0RHT2_PANVG</name>
<sequence length="205" mass="21646">MAVAFPPAAAHRWTAASRHPSLSSALSFGRRVPHAASRRNRPCRRTPHAAASPRLASPPVPPRLTPPRRRTQPHCRTAAAGPAALELGTGTVTAVGLYPCALHLRIRGQLLPYRPRSEDECKSIEGKGRRTYPIVRSRGGGEAVGPWGNRDGGGEAVRVQQRRRRGRAGAGQAAGASAASHGVAGVHGVGRRRRLRLADAGAGHP</sequence>
<gene>
    <name evidence="2" type="ORF">PVAP13_6KG313406</name>
</gene>
<comment type="caution">
    <text evidence="2">The sequence shown here is derived from an EMBL/GenBank/DDBJ whole genome shotgun (WGS) entry which is preliminary data.</text>
</comment>
<feature type="compositionally biased region" description="Basic residues" evidence="1">
    <location>
        <begin position="31"/>
        <end position="47"/>
    </location>
</feature>
<evidence type="ECO:0000313" key="2">
    <source>
        <dbReference type="EMBL" id="KAG2584600.1"/>
    </source>
</evidence>
<accession>A0A8T0RHT2</accession>
<feature type="region of interest" description="Disordered" evidence="1">
    <location>
        <begin position="1"/>
        <end position="74"/>
    </location>
</feature>
<proteinExistence type="predicted"/>
<dbReference type="EMBL" id="CM029047">
    <property type="protein sequence ID" value="KAG2584600.1"/>
    <property type="molecule type" value="Genomic_DNA"/>
</dbReference>
<protein>
    <submittedName>
        <fullName evidence="2">Uncharacterized protein</fullName>
    </submittedName>
</protein>
<reference evidence="2 3" key="1">
    <citation type="submission" date="2020-05" db="EMBL/GenBank/DDBJ databases">
        <title>WGS assembly of Panicum virgatum.</title>
        <authorList>
            <person name="Lovell J.T."/>
            <person name="Jenkins J."/>
            <person name="Shu S."/>
            <person name="Juenger T.E."/>
            <person name="Schmutz J."/>
        </authorList>
    </citation>
    <scope>NUCLEOTIDE SEQUENCE [LARGE SCALE GENOMIC DNA]</scope>
    <source>
        <strain evidence="3">cv. AP13</strain>
    </source>
</reference>